<evidence type="ECO:0000256" key="3">
    <source>
        <dbReference type="ARBA" id="ARBA00023163"/>
    </source>
</evidence>
<dbReference type="PANTHER" id="PTHR30055:SF151">
    <property type="entry name" value="TRANSCRIPTIONAL REGULATORY PROTEIN"/>
    <property type="match status" value="1"/>
</dbReference>
<evidence type="ECO:0000256" key="5">
    <source>
        <dbReference type="SAM" id="MobiDB-lite"/>
    </source>
</evidence>
<dbReference type="InterPro" id="IPR001647">
    <property type="entry name" value="HTH_TetR"/>
</dbReference>
<evidence type="ECO:0000313" key="7">
    <source>
        <dbReference type="EMBL" id="VBA46700.1"/>
    </source>
</evidence>
<dbReference type="InterPro" id="IPR050109">
    <property type="entry name" value="HTH-type_TetR-like_transc_reg"/>
</dbReference>
<dbReference type="SUPFAM" id="SSF46689">
    <property type="entry name" value="Homeodomain-like"/>
    <property type="match status" value="1"/>
</dbReference>
<protein>
    <submittedName>
        <fullName evidence="7">Tetracycline repressor protein class D</fullName>
    </submittedName>
</protein>
<dbReference type="EMBL" id="UPHQ01000318">
    <property type="protein sequence ID" value="VBA46700.1"/>
    <property type="molecule type" value="Genomic_DNA"/>
</dbReference>
<dbReference type="PROSITE" id="PS50977">
    <property type="entry name" value="HTH_TETR_2"/>
    <property type="match status" value="1"/>
</dbReference>
<dbReference type="InterPro" id="IPR009057">
    <property type="entry name" value="Homeodomain-like_sf"/>
</dbReference>
<dbReference type="Gene3D" id="1.10.357.10">
    <property type="entry name" value="Tetracycline Repressor, domain 2"/>
    <property type="match status" value="1"/>
</dbReference>
<dbReference type="AlphaFoldDB" id="A0A498QJJ0"/>
<feature type="DNA-binding region" description="H-T-H motif" evidence="4">
    <location>
        <begin position="52"/>
        <end position="71"/>
    </location>
</feature>
<dbReference type="SUPFAM" id="SSF48498">
    <property type="entry name" value="Tetracyclin repressor-like, C-terminal domain"/>
    <property type="match status" value="1"/>
</dbReference>
<organism evidence="7 8">
    <name type="scientific">Mycobacterium innocens</name>
    <dbReference type="NCBI Taxonomy" id="2341083"/>
    <lineage>
        <taxon>Bacteria</taxon>
        <taxon>Bacillati</taxon>
        <taxon>Actinomycetota</taxon>
        <taxon>Actinomycetes</taxon>
        <taxon>Mycobacteriales</taxon>
        <taxon>Mycobacteriaceae</taxon>
        <taxon>Mycobacterium</taxon>
    </lineage>
</organism>
<dbReference type="GO" id="GO:0045892">
    <property type="term" value="P:negative regulation of DNA-templated transcription"/>
    <property type="evidence" value="ECO:0007669"/>
    <property type="project" value="InterPro"/>
</dbReference>
<dbReference type="InterPro" id="IPR004111">
    <property type="entry name" value="Repressor_TetR_C"/>
</dbReference>
<dbReference type="OrthoDB" id="329481at2"/>
<keyword evidence="2 4" id="KW-0238">DNA-binding</keyword>
<dbReference type="PANTHER" id="PTHR30055">
    <property type="entry name" value="HTH-TYPE TRANSCRIPTIONAL REGULATOR RUTR"/>
    <property type="match status" value="1"/>
</dbReference>
<feature type="region of interest" description="Disordered" evidence="5">
    <location>
        <begin position="1"/>
        <end position="27"/>
    </location>
</feature>
<evidence type="ECO:0000256" key="2">
    <source>
        <dbReference type="ARBA" id="ARBA00023125"/>
    </source>
</evidence>
<dbReference type="GO" id="GO:0000976">
    <property type="term" value="F:transcription cis-regulatory region binding"/>
    <property type="evidence" value="ECO:0007669"/>
    <property type="project" value="TreeGrafter"/>
</dbReference>
<dbReference type="Gene3D" id="1.10.10.60">
    <property type="entry name" value="Homeodomain-like"/>
    <property type="match status" value="1"/>
</dbReference>
<feature type="domain" description="HTH tetR-type" evidence="6">
    <location>
        <begin position="29"/>
        <end position="89"/>
    </location>
</feature>
<sequence length="288" mass="31240">MTQPPTGPSASRQATQTPDFTEEDGESGPITRAAVLACALEIIDRDGVEALSMRRLGEAVGRDPMVLYRHVPSKAAVLDGVVELIFQRLSLDTTTADWAAALRNLAHDFRDLAHAHPNVVPLLVTRPLATPLGMRPPGTLRHLEDVLALLTGAGFTGADALHVYRALLGFLFGHVLTELQELVERPEETDHVLRLGLHRLPIGEFPHLRDLAPSWASYDGLAELDRGLDILLSGLAAQLPCPTARRRGHPAPGLRNQTTKNGRDHDIAAVESQAHVRRPANSATRHPA</sequence>
<gene>
    <name evidence="7" type="primary">tetR_5</name>
    <name evidence="7" type="ORF">LAUMK13_05714</name>
</gene>
<dbReference type="Proteomes" id="UP000267289">
    <property type="component" value="Unassembled WGS sequence"/>
</dbReference>
<evidence type="ECO:0000256" key="4">
    <source>
        <dbReference type="PROSITE-ProRule" id="PRU00335"/>
    </source>
</evidence>
<evidence type="ECO:0000259" key="6">
    <source>
        <dbReference type="PROSITE" id="PS50977"/>
    </source>
</evidence>
<keyword evidence="8" id="KW-1185">Reference proteome</keyword>
<dbReference type="InterPro" id="IPR036271">
    <property type="entry name" value="Tet_transcr_reg_TetR-rel_C_sf"/>
</dbReference>
<proteinExistence type="predicted"/>
<dbReference type="Pfam" id="PF02909">
    <property type="entry name" value="TetR_C_1"/>
    <property type="match status" value="1"/>
</dbReference>
<evidence type="ECO:0000256" key="1">
    <source>
        <dbReference type="ARBA" id="ARBA00023015"/>
    </source>
</evidence>
<feature type="region of interest" description="Disordered" evidence="5">
    <location>
        <begin position="269"/>
        <end position="288"/>
    </location>
</feature>
<evidence type="ECO:0000313" key="8">
    <source>
        <dbReference type="Proteomes" id="UP000267289"/>
    </source>
</evidence>
<dbReference type="RefSeq" id="WP_082274541.1">
    <property type="nucleotide sequence ID" value="NZ_UPHQ01000318.1"/>
</dbReference>
<keyword evidence="3" id="KW-0804">Transcription</keyword>
<dbReference type="GO" id="GO:0003700">
    <property type="term" value="F:DNA-binding transcription factor activity"/>
    <property type="evidence" value="ECO:0007669"/>
    <property type="project" value="TreeGrafter"/>
</dbReference>
<name>A0A498QJJ0_9MYCO</name>
<reference evidence="7 8" key="1">
    <citation type="submission" date="2018-09" db="EMBL/GenBank/DDBJ databases">
        <authorList>
            <person name="Tagini F."/>
        </authorList>
    </citation>
    <scope>NUCLEOTIDE SEQUENCE [LARGE SCALE GENOMIC DNA]</scope>
    <source>
        <strain evidence="7 8">MK13</strain>
    </source>
</reference>
<feature type="region of interest" description="Disordered" evidence="5">
    <location>
        <begin position="243"/>
        <end position="264"/>
    </location>
</feature>
<accession>A0A498QJJ0</accession>
<feature type="compositionally biased region" description="Polar residues" evidence="5">
    <location>
        <begin position="1"/>
        <end position="19"/>
    </location>
</feature>
<keyword evidence="1" id="KW-0805">Transcription regulation</keyword>